<evidence type="ECO:0000313" key="3">
    <source>
        <dbReference type="Proteomes" id="UP000007490"/>
    </source>
</evidence>
<reference evidence="2 3" key="2">
    <citation type="journal article" date="2014" name="Int. J. Syst. Evol. Microbiol.">
        <title>Methanobacterium paludis sp. nov. and a novel strain of Methanobacterium lacus isolated from northern peatlands.</title>
        <authorList>
            <person name="Cadillo-Quiroz H."/>
            <person name="Brauer S.L."/>
            <person name="Goodson N."/>
            <person name="Yavitt J.B."/>
            <person name="Zinder S.H."/>
        </authorList>
    </citation>
    <scope>NUCLEOTIDE SEQUENCE [LARGE SCALE GENOMIC DNA]</scope>
    <source>
        <strain evidence="2 3">AL-21</strain>
    </source>
</reference>
<dbReference type="STRING" id="877455.Metbo_0858"/>
<dbReference type="GeneID" id="10277307"/>
<dbReference type="EMBL" id="CP002551">
    <property type="protein sequence ID" value="ADZ09108.1"/>
    <property type="molecule type" value="Genomic_DNA"/>
</dbReference>
<dbReference type="KEGG" id="mel:Metbo_0858"/>
<feature type="transmembrane region" description="Helical" evidence="1">
    <location>
        <begin position="77"/>
        <end position="94"/>
    </location>
</feature>
<sequence>MSSNSFFYKFFDKIDLIIAFILLITGLFFSFFQLIKNSSPSVPILFIIFSILYVIFRNEKLDINSIQLKFKYYKLNEIFFVICFISFIGLFYLFNYPFPLVNLLLLATLIGLSILISIFTKSNNSWTILIKIILLTVLIRASIFYAFPVPYGVDPTFHIVFAQNIANSGHLPLTDESYSYYPLYHIILALLNELTKLSFYNLSFIIGIIQLTIVFPVIFIIGKKVCNEEIALLAVFIFGISGSVIMGYLIPNMFGLAIFALLFYIIFNQRNIIFASLFLICSLSLNLIHPYPAINLILMMLTLFITIKFMDYLQIDYSYKSVYIKLESILIVIVLFLTNALVWGYNPFLRTAILNSFAKEKSFDISGSVANLSLVNVYNDLNYIFLGLAIFSSLYWISSKKRDGNKIFLGFLTLVMIGVYVAIYGLGLSFIPLPYRMLPFLFIPISILAAQAIFYIHNILNNRISNGKGITIFIIILITSLSFVSFTSVNVYPDFELYHGELGYTNSLSTSEIAVLPFLGNFTNSNANYDGYYKQYILNANISAPYPSDNSQKVNMMVLRKYFLENSYLRGLSNFPKINGTISQNKYESIEGIENWNIIYNNGGLWVYDK</sequence>
<gene>
    <name evidence="2" type="ordered locus">Metbo_0858</name>
</gene>
<protein>
    <recommendedName>
        <fullName evidence="4">Glycosyltransferase RgtA/B/C/D-like domain-containing protein</fullName>
    </recommendedName>
</protein>
<organism evidence="2 3">
    <name type="scientific">Methanobacterium lacus (strain AL-21)</name>
    <dbReference type="NCBI Taxonomy" id="877455"/>
    <lineage>
        <taxon>Archaea</taxon>
        <taxon>Methanobacteriati</taxon>
        <taxon>Methanobacteriota</taxon>
        <taxon>Methanomada group</taxon>
        <taxon>Methanobacteria</taxon>
        <taxon>Methanobacteriales</taxon>
        <taxon>Methanobacteriaceae</taxon>
        <taxon>Methanobacterium</taxon>
    </lineage>
</organism>
<keyword evidence="1" id="KW-0472">Membrane</keyword>
<feature type="transmembrane region" description="Helical" evidence="1">
    <location>
        <begin position="16"/>
        <end position="35"/>
    </location>
</feature>
<name>F0TBN1_METLA</name>
<feature type="transmembrane region" description="Helical" evidence="1">
    <location>
        <begin position="100"/>
        <end position="119"/>
    </location>
</feature>
<feature type="transmembrane region" description="Helical" evidence="1">
    <location>
        <begin position="322"/>
        <end position="345"/>
    </location>
</feature>
<feature type="transmembrane region" description="Helical" evidence="1">
    <location>
        <begin position="41"/>
        <end position="56"/>
    </location>
</feature>
<feature type="transmembrane region" description="Helical" evidence="1">
    <location>
        <begin position="381"/>
        <end position="397"/>
    </location>
</feature>
<feature type="transmembrane region" description="Helical" evidence="1">
    <location>
        <begin position="294"/>
        <end position="310"/>
    </location>
</feature>
<feature type="transmembrane region" description="Helical" evidence="1">
    <location>
        <begin position="233"/>
        <end position="265"/>
    </location>
</feature>
<feature type="transmembrane region" description="Helical" evidence="1">
    <location>
        <begin position="126"/>
        <end position="147"/>
    </location>
</feature>
<dbReference type="AlphaFoldDB" id="F0TBN1"/>
<evidence type="ECO:0000256" key="1">
    <source>
        <dbReference type="SAM" id="Phobius"/>
    </source>
</evidence>
<keyword evidence="3" id="KW-1185">Reference proteome</keyword>
<dbReference type="Proteomes" id="UP000007490">
    <property type="component" value="Chromosome"/>
</dbReference>
<evidence type="ECO:0008006" key="4">
    <source>
        <dbReference type="Google" id="ProtNLM"/>
    </source>
</evidence>
<proteinExistence type="predicted"/>
<feature type="transmembrane region" description="Helical" evidence="1">
    <location>
        <begin position="409"/>
        <end position="431"/>
    </location>
</feature>
<keyword evidence="1" id="KW-1133">Transmembrane helix</keyword>
<evidence type="ECO:0000313" key="2">
    <source>
        <dbReference type="EMBL" id="ADZ09108.1"/>
    </source>
</evidence>
<feature type="transmembrane region" description="Helical" evidence="1">
    <location>
        <begin position="202"/>
        <end position="221"/>
    </location>
</feature>
<reference evidence="3" key="1">
    <citation type="submission" date="2011-02" db="EMBL/GenBank/DDBJ databases">
        <title>Complete sequence of Methanobacterium sp. AL-21.</title>
        <authorList>
            <consortium name="US DOE Joint Genome Institute"/>
            <person name="Lucas S."/>
            <person name="Copeland A."/>
            <person name="Lapidus A."/>
            <person name="Cheng J.-F."/>
            <person name="Goodwin L."/>
            <person name="Pitluck S."/>
            <person name="Chertkov O."/>
            <person name="Detter J.C."/>
            <person name="Han C."/>
            <person name="Tapia R."/>
            <person name="Land M."/>
            <person name="Hauser L."/>
            <person name="Kyrpides N."/>
            <person name="Ivanova N."/>
            <person name="Mikhailova N."/>
            <person name="Pagani I."/>
            <person name="Cadillo-Quiroz H."/>
            <person name="Imachi H."/>
            <person name="Zinder S."/>
            <person name="Liu W."/>
            <person name="Woyke T."/>
        </authorList>
    </citation>
    <scope>NUCLEOTIDE SEQUENCE [LARGE SCALE GENOMIC DNA]</scope>
    <source>
        <strain evidence="3">AL-21</strain>
    </source>
</reference>
<dbReference type="HOGENOM" id="CLU_447335_0_0_2"/>
<feature type="transmembrane region" description="Helical" evidence="1">
    <location>
        <begin position="437"/>
        <end position="457"/>
    </location>
</feature>
<dbReference type="eggNOG" id="arCOG03188">
    <property type="taxonomic scope" value="Archaea"/>
</dbReference>
<accession>F0TBN1</accession>
<keyword evidence="1" id="KW-0812">Transmembrane</keyword>
<feature type="transmembrane region" description="Helical" evidence="1">
    <location>
        <begin position="469"/>
        <end position="489"/>
    </location>
</feature>
<dbReference type="RefSeq" id="WP_013644459.1">
    <property type="nucleotide sequence ID" value="NC_015216.1"/>
</dbReference>